<evidence type="ECO:0000313" key="2">
    <source>
        <dbReference type="EMBL" id="JAW14295.1"/>
    </source>
</evidence>
<evidence type="ECO:0000256" key="1">
    <source>
        <dbReference type="SAM" id="SignalP"/>
    </source>
</evidence>
<accession>A0A224XP80</accession>
<reference evidence="2" key="1">
    <citation type="journal article" date="2018" name="PLoS Negl. Trop. Dis.">
        <title>An insight into the salivary gland and fat body transcriptome of Panstrongylus lignarius (Hemiptera: Heteroptera), the main vector of Chagas disease in Peru.</title>
        <authorList>
            <person name="Nevoa J.C."/>
            <person name="Mendes M.T."/>
            <person name="da Silva M.V."/>
            <person name="Soares S.C."/>
            <person name="Oliveira C.J.F."/>
            <person name="Ribeiro J.M.C."/>
        </authorList>
    </citation>
    <scope>NUCLEOTIDE SEQUENCE</scope>
</reference>
<name>A0A224XP80_9HEMI</name>
<dbReference type="EMBL" id="GFTR01002131">
    <property type="protein sequence ID" value="JAW14295.1"/>
    <property type="molecule type" value="Transcribed_RNA"/>
</dbReference>
<dbReference type="AlphaFoldDB" id="A0A224XP80"/>
<proteinExistence type="predicted"/>
<organism evidence="2">
    <name type="scientific">Panstrongylus lignarius</name>
    <dbReference type="NCBI Taxonomy" id="156445"/>
    <lineage>
        <taxon>Eukaryota</taxon>
        <taxon>Metazoa</taxon>
        <taxon>Ecdysozoa</taxon>
        <taxon>Arthropoda</taxon>
        <taxon>Hexapoda</taxon>
        <taxon>Insecta</taxon>
        <taxon>Pterygota</taxon>
        <taxon>Neoptera</taxon>
        <taxon>Paraneoptera</taxon>
        <taxon>Hemiptera</taxon>
        <taxon>Heteroptera</taxon>
        <taxon>Panheteroptera</taxon>
        <taxon>Cimicomorpha</taxon>
        <taxon>Reduviidae</taxon>
        <taxon>Triatominae</taxon>
        <taxon>Panstrongylus</taxon>
    </lineage>
</organism>
<keyword evidence="1" id="KW-0732">Signal</keyword>
<sequence length="126" mass="14776">MNLLQYSLFTLLLCYIADTSAFSTITDELSYDGPSTYDGENVITTDLENPFGFFLEKLKFRAHPKEIWPKDICHCDAENDQLAVRLMKRLEFEREKNIGQEEVENNLQENNNNTMTENRPYIKEEL</sequence>
<feature type="chain" id="PRO_5011968281" evidence="1">
    <location>
        <begin position="22"/>
        <end position="126"/>
    </location>
</feature>
<feature type="signal peptide" evidence="1">
    <location>
        <begin position="1"/>
        <end position="21"/>
    </location>
</feature>
<protein>
    <submittedName>
        <fullName evidence="2">Putative secreted protein</fullName>
    </submittedName>
</protein>